<dbReference type="Pfam" id="PF00366">
    <property type="entry name" value="Ribosomal_S17"/>
    <property type="match status" value="1"/>
</dbReference>
<dbReference type="GO" id="GO:0003735">
    <property type="term" value="F:structural constituent of ribosome"/>
    <property type="evidence" value="ECO:0007669"/>
    <property type="project" value="InterPro"/>
</dbReference>
<evidence type="ECO:0000256" key="10">
    <source>
        <dbReference type="RuleBase" id="RU003872"/>
    </source>
</evidence>
<keyword evidence="11" id="KW-0934">Plastid</keyword>
<evidence type="ECO:0000256" key="2">
    <source>
        <dbReference type="ARBA" id="ARBA00010254"/>
    </source>
</evidence>
<gene>
    <name evidence="11" type="primary">rps17</name>
</gene>
<keyword evidence="5" id="KW-0694">RNA-binding</keyword>
<dbReference type="GO" id="GO:0019843">
    <property type="term" value="F:rRNA binding"/>
    <property type="evidence" value="ECO:0007669"/>
    <property type="project" value="UniProtKB-KW"/>
</dbReference>
<evidence type="ECO:0000256" key="8">
    <source>
        <dbReference type="ARBA" id="ARBA00035251"/>
    </source>
</evidence>
<dbReference type="EMBL" id="MH281629">
    <property type="protein sequence ID" value="AYR06229.1"/>
    <property type="molecule type" value="Genomic_DNA"/>
</dbReference>
<protein>
    <recommendedName>
        <fullName evidence="8">Small ribosomal subunit protein uS17c</fullName>
    </recommendedName>
    <alternativeName>
        <fullName evidence="9">30S ribosomal protein S17, chloroplastic</fullName>
    </alternativeName>
</protein>
<dbReference type="PRINTS" id="PR00973">
    <property type="entry name" value="RIBOSOMALS17"/>
</dbReference>
<organism evidence="11">
    <name type="scientific">Renouxia sp</name>
    <dbReference type="NCBI Taxonomy" id="2485823"/>
    <lineage>
        <taxon>Eukaryota</taxon>
        <taxon>Rhodophyta</taxon>
        <taxon>Florideophyceae</taxon>
        <taxon>Corallinophycidae</taxon>
        <taxon>Rhodogorgonales</taxon>
        <taxon>Rhodogorgonaceae</taxon>
        <taxon>Renouxia</taxon>
    </lineage>
</organism>
<evidence type="ECO:0000256" key="4">
    <source>
        <dbReference type="ARBA" id="ARBA00022730"/>
    </source>
</evidence>
<dbReference type="PANTHER" id="PTHR10744:SF1">
    <property type="entry name" value="SMALL RIBOSOMAL SUBUNIT PROTEIN US17M"/>
    <property type="match status" value="1"/>
</dbReference>
<sequence length="78" mass="9030">MTRKETVGIITSNNMNKTVTVTVMTKISHKKYNKIICKTNKYYAHDENNTCQTGDIVKIRESRPISKNKNWIVISKLN</sequence>
<proteinExistence type="inferred from homology"/>
<dbReference type="PANTHER" id="PTHR10744">
    <property type="entry name" value="40S RIBOSOMAL PROTEIN S11 FAMILY MEMBER"/>
    <property type="match status" value="1"/>
</dbReference>
<geneLocation type="plastid" evidence="11"/>
<dbReference type="NCBIfam" id="TIGR03635">
    <property type="entry name" value="uS17_bact"/>
    <property type="match status" value="1"/>
</dbReference>
<dbReference type="CDD" id="cd00364">
    <property type="entry name" value="Ribosomal_uS17"/>
    <property type="match status" value="1"/>
</dbReference>
<evidence type="ECO:0000256" key="7">
    <source>
        <dbReference type="ARBA" id="ARBA00023274"/>
    </source>
</evidence>
<dbReference type="AlphaFoldDB" id="A0A3G3MHB3"/>
<evidence type="ECO:0000256" key="6">
    <source>
        <dbReference type="ARBA" id="ARBA00022980"/>
    </source>
</evidence>
<keyword evidence="6 10" id="KW-0689">Ribosomal protein</keyword>
<keyword evidence="4" id="KW-0699">rRNA-binding</keyword>
<dbReference type="GO" id="GO:0022627">
    <property type="term" value="C:cytosolic small ribosomal subunit"/>
    <property type="evidence" value="ECO:0007669"/>
    <property type="project" value="TreeGrafter"/>
</dbReference>
<comment type="similarity">
    <text evidence="2 10">Belongs to the universal ribosomal protein uS17 family.</text>
</comment>
<comment type="subunit">
    <text evidence="3">Part of the 30S ribosomal subunit.</text>
</comment>
<dbReference type="InterPro" id="IPR000266">
    <property type="entry name" value="Ribosomal_uS17"/>
</dbReference>
<dbReference type="NCBIfam" id="NF004123">
    <property type="entry name" value="PRK05610.1"/>
    <property type="match status" value="1"/>
</dbReference>
<dbReference type="PROSITE" id="PS00056">
    <property type="entry name" value="RIBOSOMAL_S17"/>
    <property type="match status" value="1"/>
</dbReference>
<evidence type="ECO:0000256" key="9">
    <source>
        <dbReference type="ARBA" id="ARBA00035308"/>
    </source>
</evidence>
<dbReference type="InterPro" id="IPR012340">
    <property type="entry name" value="NA-bd_OB-fold"/>
</dbReference>
<dbReference type="HAMAP" id="MF_01345_B">
    <property type="entry name" value="Ribosomal_uS17_B"/>
    <property type="match status" value="1"/>
</dbReference>
<name>A0A3G3MHB3_9FLOR</name>
<keyword evidence="7 10" id="KW-0687">Ribonucleoprotein</keyword>
<dbReference type="InterPro" id="IPR019984">
    <property type="entry name" value="Ribosomal_uS17_bact/chlr"/>
</dbReference>
<reference evidence="11" key="1">
    <citation type="journal article" date="2018" name="Genome Biol. Evol.">
        <title>Mitochondrial and Plastid Genomes from Coralline Red Algae Provide Insights into the Incongruent Evolutionary Histories of Organelles.</title>
        <authorList>
            <person name="Lee J."/>
            <person name="Song H.J."/>
            <person name="In Park S."/>
            <person name="Lee Y.M."/>
            <person name="Jeong S.Y."/>
            <person name="Oh Cho T."/>
            <person name="Kim J.H."/>
            <person name="Choi H.G."/>
            <person name="Choi C.G."/>
            <person name="Nelson W.A."/>
            <person name="Fredericq S."/>
            <person name="Bhattacharya D."/>
            <person name="Su Yoon H."/>
        </authorList>
    </citation>
    <scope>NUCLEOTIDE SEQUENCE</scope>
</reference>
<evidence type="ECO:0000313" key="11">
    <source>
        <dbReference type="EMBL" id="AYR06229.1"/>
    </source>
</evidence>
<dbReference type="Gene3D" id="2.40.50.140">
    <property type="entry name" value="Nucleic acid-binding proteins"/>
    <property type="match status" value="1"/>
</dbReference>
<dbReference type="InterPro" id="IPR019979">
    <property type="entry name" value="Ribosomal_uS17_CS"/>
</dbReference>
<evidence type="ECO:0000256" key="3">
    <source>
        <dbReference type="ARBA" id="ARBA00011458"/>
    </source>
</evidence>
<evidence type="ECO:0000256" key="5">
    <source>
        <dbReference type="ARBA" id="ARBA00022884"/>
    </source>
</evidence>
<accession>A0A3G3MHB3</accession>
<dbReference type="GO" id="GO:0006412">
    <property type="term" value="P:translation"/>
    <property type="evidence" value="ECO:0007669"/>
    <property type="project" value="InterPro"/>
</dbReference>
<comment type="function">
    <text evidence="1">One of the primary rRNA binding proteins, it binds specifically to the 5'-end of 16S ribosomal RNA.</text>
</comment>
<dbReference type="SUPFAM" id="SSF50249">
    <property type="entry name" value="Nucleic acid-binding proteins"/>
    <property type="match status" value="1"/>
</dbReference>
<evidence type="ECO:0000256" key="1">
    <source>
        <dbReference type="ARBA" id="ARBA00002932"/>
    </source>
</evidence>